<dbReference type="AlphaFoldDB" id="A0A5J9TZ33"/>
<feature type="region of interest" description="Disordered" evidence="1">
    <location>
        <begin position="180"/>
        <end position="200"/>
    </location>
</feature>
<feature type="non-terminal residue" evidence="2">
    <location>
        <position position="1"/>
    </location>
</feature>
<evidence type="ECO:0000313" key="3">
    <source>
        <dbReference type="Proteomes" id="UP000324897"/>
    </source>
</evidence>
<accession>A0A5J9TZ33</accession>
<comment type="caution">
    <text evidence="2">The sequence shown here is derived from an EMBL/GenBank/DDBJ whole genome shotgun (WGS) entry which is preliminary data.</text>
</comment>
<sequence>LGVSSLVRNVLQSVSQDLWTTSWEPRKERKGKERKGEACIGNGHENETKEESSEADTPARRTRRRRLDSNVCRVQALVVWSRLSLSLLASRRLGIGIALHTEDRERKRRSSSPTKTPQKGEREAFSLPTVPLTPPLQASDHAHHGRGVKQQPSSYNCSDSRGIGARIWERRAHSALYLTTQPAETLNTPPSRSRHPSSANHLSSFSLRHSCCPHQLCCLLLASSEHSSGLQLTSSFVVE</sequence>
<reference evidence="2 3" key="1">
    <citation type="journal article" date="2019" name="Sci. Rep.">
        <title>A high-quality genome of Eragrostis curvula grass provides insights into Poaceae evolution and supports new strategies to enhance forage quality.</title>
        <authorList>
            <person name="Carballo J."/>
            <person name="Santos B.A.C.M."/>
            <person name="Zappacosta D."/>
            <person name="Garbus I."/>
            <person name="Selva J.P."/>
            <person name="Gallo C.A."/>
            <person name="Diaz A."/>
            <person name="Albertini E."/>
            <person name="Caccamo M."/>
            <person name="Echenique V."/>
        </authorList>
    </citation>
    <scope>NUCLEOTIDE SEQUENCE [LARGE SCALE GENOMIC DNA]</scope>
    <source>
        <strain evidence="3">cv. Victoria</strain>
        <tissue evidence="2">Leaf</tissue>
    </source>
</reference>
<organism evidence="2 3">
    <name type="scientific">Eragrostis curvula</name>
    <name type="common">weeping love grass</name>
    <dbReference type="NCBI Taxonomy" id="38414"/>
    <lineage>
        <taxon>Eukaryota</taxon>
        <taxon>Viridiplantae</taxon>
        <taxon>Streptophyta</taxon>
        <taxon>Embryophyta</taxon>
        <taxon>Tracheophyta</taxon>
        <taxon>Spermatophyta</taxon>
        <taxon>Magnoliopsida</taxon>
        <taxon>Liliopsida</taxon>
        <taxon>Poales</taxon>
        <taxon>Poaceae</taxon>
        <taxon>PACMAD clade</taxon>
        <taxon>Chloridoideae</taxon>
        <taxon>Eragrostideae</taxon>
        <taxon>Eragrostidinae</taxon>
        <taxon>Eragrostis</taxon>
    </lineage>
</organism>
<dbReference type="Proteomes" id="UP000324897">
    <property type="component" value="Unassembled WGS sequence"/>
</dbReference>
<dbReference type="EMBL" id="RWGY01000031">
    <property type="protein sequence ID" value="TVU16644.1"/>
    <property type="molecule type" value="Genomic_DNA"/>
</dbReference>
<evidence type="ECO:0000313" key="2">
    <source>
        <dbReference type="EMBL" id="TVU16644.1"/>
    </source>
</evidence>
<gene>
    <name evidence="2" type="ORF">EJB05_40219</name>
</gene>
<protein>
    <submittedName>
        <fullName evidence="2">Uncharacterized protein</fullName>
    </submittedName>
</protein>
<feature type="region of interest" description="Disordered" evidence="1">
    <location>
        <begin position="22"/>
        <end position="67"/>
    </location>
</feature>
<feature type="compositionally biased region" description="Basic and acidic residues" evidence="1">
    <location>
        <begin position="24"/>
        <end position="37"/>
    </location>
</feature>
<feature type="region of interest" description="Disordered" evidence="1">
    <location>
        <begin position="103"/>
        <end position="157"/>
    </location>
</feature>
<keyword evidence="3" id="KW-1185">Reference proteome</keyword>
<proteinExistence type="predicted"/>
<evidence type="ECO:0000256" key="1">
    <source>
        <dbReference type="SAM" id="MobiDB-lite"/>
    </source>
</evidence>
<name>A0A5J9TZ33_9POAL</name>